<keyword evidence="3 8" id="KW-0819">tRNA processing</keyword>
<dbReference type="CDD" id="cd01285">
    <property type="entry name" value="nucleoside_deaminase"/>
    <property type="match status" value="1"/>
</dbReference>
<evidence type="ECO:0000256" key="4">
    <source>
        <dbReference type="ARBA" id="ARBA00022723"/>
    </source>
</evidence>
<dbReference type="NCBIfam" id="NF008113">
    <property type="entry name" value="PRK10860.1"/>
    <property type="match status" value="1"/>
</dbReference>
<keyword evidence="5 8" id="KW-0378">Hydrolase</keyword>
<evidence type="ECO:0000259" key="9">
    <source>
        <dbReference type="PROSITE" id="PS51747"/>
    </source>
</evidence>
<evidence type="ECO:0000256" key="7">
    <source>
        <dbReference type="ARBA" id="ARBA00048045"/>
    </source>
</evidence>
<evidence type="ECO:0000256" key="5">
    <source>
        <dbReference type="ARBA" id="ARBA00022801"/>
    </source>
</evidence>
<keyword evidence="4 8" id="KW-0479">Metal-binding</keyword>
<feature type="binding site" evidence="8">
    <location>
        <position position="86"/>
    </location>
    <ligand>
        <name>Zn(2+)</name>
        <dbReference type="ChEBI" id="CHEBI:29105"/>
        <note>catalytic</note>
    </ligand>
</feature>
<dbReference type="Gene3D" id="3.40.140.10">
    <property type="entry name" value="Cytidine Deaminase, domain 2"/>
    <property type="match status" value="1"/>
</dbReference>
<comment type="similarity">
    <text evidence="1">Belongs to the cytidine and deoxycytidylate deaminase family. ADAT2 subfamily.</text>
</comment>
<dbReference type="GO" id="GO:0052717">
    <property type="term" value="F:tRNA-specific adenosine-34 deaminase activity"/>
    <property type="evidence" value="ECO:0007669"/>
    <property type="project" value="UniProtKB-EC"/>
</dbReference>
<gene>
    <name evidence="8 10" type="primary">tadA</name>
    <name evidence="10" type="ORF">QG404_05750</name>
</gene>
<dbReference type="PROSITE" id="PS00903">
    <property type="entry name" value="CYT_DCMP_DEAMINASES_1"/>
    <property type="match status" value="1"/>
</dbReference>
<sequence>MDQAKKDVYWMRKAILLAENAKEKGEIPVGAVLVHDDKLIAEGCNHPISDHDPCAHAEILALRSGGQFLKNYRLLDTTLYVTLEPCIMCAGAMIHARINRLVYGAYDQKTGAAGSVIDVFNYPEMNHRILVVGGILADECSAMLSCFFKQRRAEKKLAKKAPRC</sequence>
<dbReference type="Pfam" id="PF00383">
    <property type="entry name" value="dCMP_cyt_deam_1"/>
    <property type="match status" value="1"/>
</dbReference>
<dbReference type="InterPro" id="IPR016193">
    <property type="entry name" value="Cytidine_deaminase-like"/>
</dbReference>
<dbReference type="Proteomes" id="UP001231859">
    <property type="component" value="Chromosome"/>
</dbReference>
<evidence type="ECO:0000313" key="11">
    <source>
        <dbReference type="Proteomes" id="UP001231859"/>
    </source>
</evidence>
<proteinExistence type="inferred from homology"/>
<name>A0ABY8P4G5_9GAMM</name>
<evidence type="ECO:0000256" key="3">
    <source>
        <dbReference type="ARBA" id="ARBA00022694"/>
    </source>
</evidence>
<dbReference type="InterPro" id="IPR016192">
    <property type="entry name" value="APOBEC/CMP_deaminase_Zn-bd"/>
</dbReference>
<accession>A0ABY8P4G5</accession>
<evidence type="ECO:0000256" key="8">
    <source>
        <dbReference type="HAMAP-Rule" id="MF_00972"/>
    </source>
</evidence>
<evidence type="ECO:0000256" key="6">
    <source>
        <dbReference type="ARBA" id="ARBA00022833"/>
    </source>
</evidence>
<dbReference type="InterPro" id="IPR028883">
    <property type="entry name" value="tRNA_aden_deaminase"/>
</dbReference>
<comment type="subunit">
    <text evidence="2 8">Homodimer.</text>
</comment>
<comment type="cofactor">
    <cofactor evidence="8">
        <name>Zn(2+)</name>
        <dbReference type="ChEBI" id="CHEBI:29105"/>
    </cofactor>
    <text evidence="8">Binds 1 zinc ion per subunit.</text>
</comment>
<feature type="binding site" evidence="8">
    <location>
        <position position="56"/>
    </location>
    <ligand>
        <name>Zn(2+)</name>
        <dbReference type="ChEBI" id="CHEBI:29105"/>
        <note>catalytic</note>
    </ligand>
</feature>
<dbReference type="InterPro" id="IPR002125">
    <property type="entry name" value="CMP_dCMP_dom"/>
</dbReference>
<reference evidence="10 11" key="1">
    <citation type="submission" date="2023-04" db="EMBL/GenBank/DDBJ databases">
        <title>Genome dynamics across the evolutionary transition to endosymbiosis.</title>
        <authorList>
            <person name="Siozios S."/>
            <person name="Nadal-Jimenez P."/>
            <person name="Azagi T."/>
            <person name="Sprong H."/>
            <person name="Frost C.L."/>
            <person name="Parratt S.R."/>
            <person name="Taylor G."/>
            <person name="Brettell L."/>
            <person name="Lew K.C."/>
            <person name="Croft L."/>
            <person name="King K.C."/>
            <person name="Brockhurst M.A."/>
            <person name="Hypsa V."/>
            <person name="Novakova E."/>
            <person name="Darby A.C."/>
            <person name="Hurst G.D.D."/>
        </authorList>
    </citation>
    <scope>NUCLEOTIDE SEQUENCE [LARGE SCALE GENOMIC DNA]</scope>
    <source>
        <strain evidence="11">aApi_AU</strain>
    </source>
</reference>
<dbReference type="PANTHER" id="PTHR11079:SF202">
    <property type="entry name" value="TRNA-SPECIFIC ADENOSINE DEAMINASE"/>
    <property type="match status" value="1"/>
</dbReference>
<evidence type="ECO:0000256" key="2">
    <source>
        <dbReference type="ARBA" id="ARBA00011738"/>
    </source>
</evidence>
<evidence type="ECO:0000256" key="1">
    <source>
        <dbReference type="ARBA" id="ARBA00010669"/>
    </source>
</evidence>
<dbReference type="PANTHER" id="PTHR11079">
    <property type="entry name" value="CYTOSINE DEAMINASE FAMILY MEMBER"/>
    <property type="match status" value="1"/>
</dbReference>
<evidence type="ECO:0000313" key="10">
    <source>
        <dbReference type="EMBL" id="WGO84391.1"/>
    </source>
</evidence>
<comment type="catalytic activity">
    <reaction evidence="7 8">
        <text>adenosine(34) in tRNA + H2O + H(+) = inosine(34) in tRNA + NH4(+)</text>
        <dbReference type="Rhea" id="RHEA:43168"/>
        <dbReference type="Rhea" id="RHEA-COMP:10373"/>
        <dbReference type="Rhea" id="RHEA-COMP:10374"/>
        <dbReference type="ChEBI" id="CHEBI:15377"/>
        <dbReference type="ChEBI" id="CHEBI:15378"/>
        <dbReference type="ChEBI" id="CHEBI:28938"/>
        <dbReference type="ChEBI" id="CHEBI:74411"/>
        <dbReference type="ChEBI" id="CHEBI:82852"/>
        <dbReference type="EC" id="3.5.4.33"/>
    </reaction>
</comment>
<feature type="active site" description="Proton donor" evidence="8">
    <location>
        <position position="58"/>
    </location>
</feature>
<feature type="binding site" evidence="8">
    <location>
        <position position="89"/>
    </location>
    <ligand>
        <name>Zn(2+)</name>
        <dbReference type="ChEBI" id="CHEBI:29105"/>
        <note>catalytic</note>
    </ligand>
</feature>
<dbReference type="HAMAP" id="MF_00972">
    <property type="entry name" value="tRNA_aden_deaminase"/>
    <property type="match status" value="1"/>
</dbReference>
<dbReference type="EC" id="3.5.4.33" evidence="8"/>
<dbReference type="SUPFAM" id="SSF53927">
    <property type="entry name" value="Cytidine deaminase-like"/>
    <property type="match status" value="1"/>
</dbReference>
<dbReference type="RefSeq" id="WP_280939416.1">
    <property type="nucleotide sequence ID" value="NZ_CP123759.1"/>
</dbReference>
<keyword evidence="11" id="KW-1185">Reference proteome</keyword>
<dbReference type="PROSITE" id="PS51747">
    <property type="entry name" value="CYT_DCMP_DEAMINASES_2"/>
    <property type="match status" value="1"/>
</dbReference>
<organism evidence="10 11">
    <name type="scientific">Arsenophonus apicola</name>
    <dbReference type="NCBI Taxonomy" id="2879119"/>
    <lineage>
        <taxon>Bacteria</taxon>
        <taxon>Pseudomonadati</taxon>
        <taxon>Pseudomonadota</taxon>
        <taxon>Gammaproteobacteria</taxon>
        <taxon>Enterobacterales</taxon>
        <taxon>Morganellaceae</taxon>
        <taxon>Arsenophonus</taxon>
    </lineage>
</organism>
<comment type="function">
    <text evidence="8">Catalyzes the deamination of adenosine to inosine at the wobble position 34 of tRNA(Arg2).</text>
</comment>
<keyword evidence="6 8" id="KW-0862">Zinc</keyword>
<protein>
    <recommendedName>
        <fullName evidence="8">tRNA-specific adenosine deaminase</fullName>
        <ecNumber evidence="8">3.5.4.33</ecNumber>
    </recommendedName>
</protein>
<feature type="domain" description="CMP/dCMP-type deaminase" evidence="9">
    <location>
        <begin position="5"/>
        <end position="132"/>
    </location>
</feature>
<dbReference type="EMBL" id="CP123759">
    <property type="protein sequence ID" value="WGO84391.1"/>
    <property type="molecule type" value="Genomic_DNA"/>
</dbReference>